<accession>A0A6P6RTD4</accession>
<feature type="region of interest" description="Disordered" evidence="1">
    <location>
        <begin position="326"/>
        <end position="365"/>
    </location>
</feature>
<dbReference type="GeneID" id="34618113"/>
<evidence type="ECO:0000313" key="2">
    <source>
        <dbReference type="Proteomes" id="UP000515125"/>
    </source>
</evidence>
<dbReference type="RefSeq" id="XP_026190809.1">
    <property type="nucleotide sequence ID" value="XM_026335024.1"/>
</dbReference>
<sequence>MPPSEQRAVQPRGSEADFAPHKASAHKAFAEGGIRLYCTDGKPAALEWVATKAASSSTVEEAVSFIRRLRSELQNAQEKGPRLPDVADVSSFCCTSRSSPCSGCFWLQQPPPTAKAVAAVQVGGRCASRSRATVVASWLLQQLLKNLGRHKGPVQPQESLLLAALLATIPHSLSGADLGVVLDVVLRMLADLQQRRAERLQGPCGECASALCCMRCACCSLRQLLSLLPAAEQFKGALSLPSMEVACRIAAAVATTLLRAAQEAGGGGSSEVCCCSHRGAHGSNDCHFLLLKALCAAAFRMLSRLLAAVPVNAHRHVIAMLCSPGRQAQQPPCNTKSRSEQALKGQQQPAQQQQHPQHVEALDRASAAAEGLEQALFEQRETRGSSTDSQEQLQLAVSVLQPQQKGATAAHRLLFDALAAIGRQQRQHFRALSQEVLGTPQEADAKARRLALPAHIAAVLPALGVLESLPEMARLLLDGITCSTASIDMQAPSPAAAAEEATALQHVAALDGFLLLLQSLEPLLELPLAVSRLSARKTQTREESSQNQQHLLCTESIRWGGVVQAWHLVCSSSVLSPRLLVQRRHQRSLAAFCRRCLRAVRELLQQLSASYVGELPGTAAGVAGAAAVLECMYSSETHVSPETRSNASALLRTLWGGTALLLLLLPKDFEKLLQPTFQLQELQHVLLHAARSGPMRENRAACLVTTGRCHAAVGSGGKSDGSAEFLQLLVRTYARMNDTPALLEALGKHIEGGAMGCCGDGSSSGSEIAESVASSNLLSAAMAAARFVGGSMCFALRDEFLDALACAASQALASQVPLLLQHMRHLLQHATRAVLQAFTREPPRGEGFATLMINAAALQLMMGAFLRGLQGQPSQQQEFLLPHLLAALPDAISPLVELRPLLQESALAESGHQERQLMQLLAEGCQSLRLSICLLLRHIRSFAAAPAAAAAKEPPDAAAARLVAGNILALADAIRHATEATQALQQQQAQQRAQERGPSSDDPAEDALTQHQILIGLHQQEQALQLQQTHALQRLEYLLLVDQLRTCCSGQQQDTKQPPNEDDVAGKGTDVAGCQAAVLLLLLLHEARVAEPRDRSTQRLLLLQLHRVCCCFRDVNATAAAASAAEGHWLQPHLPLLFSTLPRAESALEGSLEPCAACGESVSACILRGISKHFLLQDPVPLAAAAGVVAAAAEASDDCEAAVAGIAAARTKAKEVIECWPLSPELLEQQAAVSVLLRRWASLLRSAAAAALSDEVAGAAAVWALGTGLCQKLCSAVFASSSREDALDVAIALWEAFQAMTRLLQRQHELQDLAGRAGRSQHRLLLDAAVAAIKALGHVCCNGASSTAAGMWAAACISKARLLREALAPLGLIAAVKGSEGYGAEAAEAVAEALADVLWAAAADGSVESGKGAAAAVAAAADMLLQLPTEDDEAAQEQQRKQVRRDVKGAVERRDAAVLLACCTGIAQSSVPSLIWALRSQGETLAVQQQLLVPLACLKALHALGFSWLKTLDLQKAEQPELGSPQEAQPEATLLQGLATSLPSGCHRALMVVVAAALSAAVDEQEAALCIMGSPAAVDAQFPWATHLAALALDLVGLHQSMGAWVLQRRAASAPEDSELEEEDEKVQQQLRRTELQTQRRVFDQISASVVLRSCMRTPRPLPVLQAAGRSAKHPQRLSRLLRRLQRLLLPDDDHAGESATVAAAATSNAHTRLRNSGMRLLQLLCAHWSGAMKHLAWSVRQQQVQGESQEEEAQQRQMLSEGEALCKAMTANLTELLLHATRRELQLFVASAVAGAAPLEACAARDWQGAAVGGAKKMAEPRGVASWAMDSEVNLGLVARRA</sequence>
<feature type="region of interest" description="Disordered" evidence="1">
    <location>
        <begin position="981"/>
        <end position="1005"/>
    </location>
</feature>
<feature type="compositionally biased region" description="Low complexity" evidence="1">
    <location>
        <begin position="981"/>
        <end position="992"/>
    </location>
</feature>
<proteinExistence type="predicted"/>
<protein>
    <submittedName>
        <fullName evidence="3">Uncharacterized protein LOC34618113</fullName>
    </submittedName>
</protein>
<keyword evidence="2" id="KW-1185">Reference proteome</keyword>
<evidence type="ECO:0000313" key="3">
    <source>
        <dbReference type="RefSeq" id="XP_026190809.1"/>
    </source>
</evidence>
<dbReference type="OrthoDB" id="10603071at2759"/>
<organism evidence="2 3">
    <name type="scientific">Cyclospora cayetanensis</name>
    <dbReference type="NCBI Taxonomy" id="88456"/>
    <lineage>
        <taxon>Eukaryota</taxon>
        <taxon>Sar</taxon>
        <taxon>Alveolata</taxon>
        <taxon>Apicomplexa</taxon>
        <taxon>Conoidasida</taxon>
        <taxon>Coccidia</taxon>
        <taxon>Eucoccidiorida</taxon>
        <taxon>Eimeriorina</taxon>
        <taxon>Eimeriidae</taxon>
        <taxon>Cyclospora</taxon>
    </lineage>
</organism>
<evidence type="ECO:0000256" key="1">
    <source>
        <dbReference type="SAM" id="MobiDB-lite"/>
    </source>
</evidence>
<gene>
    <name evidence="3" type="primary">LOC34618113</name>
</gene>
<reference evidence="3" key="1">
    <citation type="submission" date="2025-08" db="UniProtKB">
        <authorList>
            <consortium name="RefSeq"/>
        </authorList>
    </citation>
    <scope>IDENTIFICATION</scope>
</reference>
<dbReference type="Proteomes" id="UP000515125">
    <property type="component" value="Unplaced"/>
</dbReference>
<feature type="compositionally biased region" description="Low complexity" evidence="1">
    <location>
        <begin position="346"/>
        <end position="356"/>
    </location>
</feature>
<name>A0A6P6RTD4_9EIME</name>
<feature type="compositionally biased region" description="Polar residues" evidence="1">
    <location>
        <begin position="326"/>
        <end position="336"/>
    </location>
</feature>